<dbReference type="InterPro" id="IPR006130">
    <property type="entry name" value="Asp/Orn_carbamoylTrfase"/>
</dbReference>
<accession>A0A381VGF4</accession>
<dbReference type="PRINTS" id="PR00100">
    <property type="entry name" value="AOTCASE"/>
</dbReference>
<dbReference type="GO" id="GO:0044205">
    <property type="term" value="P:'de novo' UMP biosynthetic process"/>
    <property type="evidence" value="ECO:0007669"/>
    <property type="project" value="UniProtKB-UniPathway"/>
</dbReference>
<comment type="function">
    <text evidence="6">Catalyzes the condensation of carbamoyl phosphate and aspartate to form carbamoyl aspartate and inorganic phosphate, the committed step in the de novo pyrimidine nucleotide biosynthesis pathway.</text>
</comment>
<dbReference type="InterPro" id="IPR002082">
    <property type="entry name" value="Asp_carbamoyltransf"/>
</dbReference>
<protein>
    <recommendedName>
        <fullName evidence="3">aspartate carbamoyltransferase</fullName>
        <ecNumber evidence="3">2.1.3.2</ecNumber>
    </recommendedName>
</protein>
<evidence type="ECO:0000313" key="10">
    <source>
        <dbReference type="EMBL" id="SVA39426.1"/>
    </source>
</evidence>
<comment type="pathway">
    <text evidence="1">Pyrimidine metabolism; UMP biosynthesis via de novo pathway; (S)-dihydroorotate from bicarbonate: step 2/3.</text>
</comment>
<evidence type="ECO:0000256" key="5">
    <source>
        <dbReference type="ARBA" id="ARBA00022975"/>
    </source>
</evidence>
<evidence type="ECO:0000256" key="2">
    <source>
        <dbReference type="ARBA" id="ARBA00008896"/>
    </source>
</evidence>
<dbReference type="InterPro" id="IPR006131">
    <property type="entry name" value="Asp_carbamoyltransf_Asp/Orn-bd"/>
</dbReference>
<comment type="catalytic activity">
    <reaction evidence="7">
        <text>carbamoyl phosphate + L-aspartate = N-carbamoyl-L-aspartate + phosphate + H(+)</text>
        <dbReference type="Rhea" id="RHEA:20013"/>
        <dbReference type="ChEBI" id="CHEBI:15378"/>
        <dbReference type="ChEBI" id="CHEBI:29991"/>
        <dbReference type="ChEBI" id="CHEBI:32814"/>
        <dbReference type="ChEBI" id="CHEBI:43474"/>
        <dbReference type="ChEBI" id="CHEBI:58228"/>
        <dbReference type="EC" id="2.1.3.2"/>
    </reaction>
</comment>
<evidence type="ECO:0000256" key="7">
    <source>
        <dbReference type="ARBA" id="ARBA00048859"/>
    </source>
</evidence>
<evidence type="ECO:0000256" key="6">
    <source>
        <dbReference type="ARBA" id="ARBA00043884"/>
    </source>
</evidence>
<name>A0A381VGF4_9ZZZZ</name>
<evidence type="ECO:0000256" key="3">
    <source>
        <dbReference type="ARBA" id="ARBA00013008"/>
    </source>
</evidence>
<dbReference type="Pfam" id="PF00185">
    <property type="entry name" value="OTCace"/>
    <property type="match status" value="1"/>
</dbReference>
<dbReference type="GO" id="GO:0006520">
    <property type="term" value="P:amino acid metabolic process"/>
    <property type="evidence" value="ECO:0007669"/>
    <property type="project" value="InterPro"/>
</dbReference>
<evidence type="ECO:0000259" key="9">
    <source>
        <dbReference type="Pfam" id="PF02729"/>
    </source>
</evidence>
<dbReference type="PANTHER" id="PTHR45753">
    <property type="entry name" value="ORNITHINE CARBAMOYLTRANSFERASE, MITOCHONDRIAL"/>
    <property type="match status" value="1"/>
</dbReference>
<sequence length="343" mass="38756">MTQRGVSKKPEKEVQSTGLFHVIDPQVFQRPLLDELCDLATRVRAVAKRAEGARFLQNLLPTSRAMLYFTQPSTRTFLSFDNACHILGMSTSEIRNPATSSEVKGESFEDGIRTFSSYVDVIVMRTQEPGRAAQAAQLMDTIARPVPIINAGSGSDQHPTQALLDIYTLGRSFSDRGGIDGKIIGLMGDLKRGRTVRSLCYLMKNYSNVSLVFIAPKQFAIQSDVINHLKEHNIPFKETEKLNEVISDLDALYITRMQSEWDEANESQAVDFTKFSVGPKELSLFKEKGIIMHPLPRGPEIDPTVDMDPRAMYWRQERNGMWMRVAVLLKIFQIEDQIQKLDL</sequence>
<dbReference type="EMBL" id="UINC01008768">
    <property type="protein sequence ID" value="SVA39426.1"/>
    <property type="molecule type" value="Genomic_DNA"/>
</dbReference>
<dbReference type="PANTHER" id="PTHR45753:SF6">
    <property type="entry name" value="ASPARTATE CARBAMOYLTRANSFERASE"/>
    <property type="match status" value="1"/>
</dbReference>
<reference evidence="10" key="1">
    <citation type="submission" date="2018-05" db="EMBL/GenBank/DDBJ databases">
        <authorList>
            <person name="Lanie J.A."/>
            <person name="Ng W.-L."/>
            <person name="Kazmierczak K.M."/>
            <person name="Andrzejewski T.M."/>
            <person name="Davidsen T.M."/>
            <person name="Wayne K.J."/>
            <person name="Tettelin H."/>
            <person name="Glass J.I."/>
            <person name="Rusch D."/>
            <person name="Podicherti R."/>
            <person name="Tsui H.-C.T."/>
            <person name="Winkler M.E."/>
        </authorList>
    </citation>
    <scope>NUCLEOTIDE SEQUENCE</scope>
</reference>
<dbReference type="SUPFAM" id="SSF53671">
    <property type="entry name" value="Aspartate/ornithine carbamoyltransferase"/>
    <property type="match status" value="1"/>
</dbReference>
<keyword evidence="4" id="KW-0808">Transferase</keyword>
<dbReference type="GO" id="GO:0006207">
    <property type="term" value="P:'de novo' pyrimidine nucleobase biosynthetic process"/>
    <property type="evidence" value="ECO:0007669"/>
    <property type="project" value="InterPro"/>
</dbReference>
<organism evidence="10">
    <name type="scientific">marine metagenome</name>
    <dbReference type="NCBI Taxonomy" id="408172"/>
    <lineage>
        <taxon>unclassified sequences</taxon>
        <taxon>metagenomes</taxon>
        <taxon>ecological metagenomes</taxon>
    </lineage>
</organism>
<dbReference type="Gene3D" id="3.40.50.1370">
    <property type="entry name" value="Aspartate/ornithine carbamoyltransferase"/>
    <property type="match status" value="2"/>
</dbReference>
<evidence type="ECO:0000256" key="4">
    <source>
        <dbReference type="ARBA" id="ARBA00022679"/>
    </source>
</evidence>
<gene>
    <name evidence="10" type="ORF">METZ01_LOCUS92280</name>
</gene>
<dbReference type="AlphaFoldDB" id="A0A381VGF4"/>
<feature type="domain" description="Aspartate/ornithine carbamoyltransferase Asp/Orn-binding" evidence="8">
    <location>
        <begin position="181"/>
        <end position="329"/>
    </location>
</feature>
<feature type="domain" description="Aspartate/ornithine carbamoyltransferase carbamoyl-P binding" evidence="9">
    <location>
        <begin position="21"/>
        <end position="169"/>
    </location>
</feature>
<evidence type="ECO:0000256" key="1">
    <source>
        <dbReference type="ARBA" id="ARBA00004852"/>
    </source>
</evidence>
<dbReference type="EC" id="2.1.3.2" evidence="3"/>
<dbReference type="NCBIfam" id="TIGR00670">
    <property type="entry name" value="asp_carb_tr"/>
    <property type="match status" value="1"/>
</dbReference>
<dbReference type="GO" id="GO:0016597">
    <property type="term" value="F:amino acid binding"/>
    <property type="evidence" value="ECO:0007669"/>
    <property type="project" value="InterPro"/>
</dbReference>
<dbReference type="UniPathway" id="UPA00070">
    <property type="reaction ID" value="UER00116"/>
</dbReference>
<keyword evidence="5" id="KW-0665">Pyrimidine biosynthesis</keyword>
<comment type="similarity">
    <text evidence="2">Belongs to the aspartate/ornithine carbamoyltransferase superfamily. ATCase family.</text>
</comment>
<evidence type="ECO:0000259" key="8">
    <source>
        <dbReference type="Pfam" id="PF00185"/>
    </source>
</evidence>
<dbReference type="GO" id="GO:0004070">
    <property type="term" value="F:aspartate carbamoyltransferase activity"/>
    <property type="evidence" value="ECO:0007669"/>
    <property type="project" value="UniProtKB-EC"/>
</dbReference>
<dbReference type="PRINTS" id="PR00101">
    <property type="entry name" value="ATCASE"/>
</dbReference>
<dbReference type="InterPro" id="IPR006132">
    <property type="entry name" value="Asp/Orn_carbamoyltranf_P-bd"/>
</dbReference>
<dbReference type="Pfam" id="PF02729">
    <property type="entry name" value="OTCace_N"/>
    <property type="match status" value="1"/>
</dbReference>
<dbReference type="InterPro" id="IPR036901">
    <property type="entry name" value="Asp/Orn_carbamoylTrfase_sf"/>
</dbReference>
<proteinExistence type="inferred from homology"/>